<organism evidence="12 13">
    <name type="scientific">Collybiopsis confluens</name>
    <dbReference type="NCBI Taxonomy" id="2823264"/>
    <lineage>
        <taxon>Eukaryota</taxon>
        <taxon>Fungi</taxon>
        <taxon>Dikarya</taxon>
        <taxon>Basidiomycota</taxon>
        <taxon>Agaricomycotina</taxon>
        <taxon>Agaricomycetes</taxon>
        <taxon>Agaricomycetidae</taxon>
        <taxon>Agaricales</taxon>
        <taxon>Marasmiineae</taxon>
        <taxon>Omphalotaceae</taxon>
        <taxon>Collybiopsis</taxon>
    </lineage>
</organism>
<dbReference type="Gene3D" id="3.30.70.2740">
    <property type="match status" value="1"/>
</dbReference>
<evidence type="ECO:0000256" key="7">
    <source>
        <dbReference type="ARBA" id="ARBA00023002"/>
    </source>
</evidence>
<dbReference type="AlphaFoldDB" id="A0A8H5GN41"/>
<dbReference type="InterPro" id="IPR036318">
    <property type="entry name" value="FAD-bd_PCMH-like_sf"/>
</dbReference>
<dbReference type="OrthoDB" id="7786253at2759"/>
<proteinExistence type="inferred from homology"/>
<comment type="caution">
    <text evidence="12">The sequence shown here is derived from an EMBL/GenBank/DDBJ whole genome shotgun (WGS) entry which is preliminary data.</text>
</comment>
<dbReference type="FunFam" id="1.10.45.10:FF:000001">
    <property type="entry name" value="D-lactate dehydrogenase mitochondrial"/>
    <property type="match status" value="1"/>
</dbReference>
<comment type="subcellular location">
    <subcellularLocation>
        <location evidence="2">Mitochondrion</location>
    </subcellularLocation>
</comment>
<comment type="similarity">
    <text evidence="3">Belongs to the FAD-binding oxidoreductase/transferase type 4 family.</text>
</comment>
<name>A0A8H5GN41_9AGAR</name>
<dbReference type="PANTHER" id="PTHR11748:SF111">
    <property type="entry name" value="D-LACTATE DEHYDROGENASE, MITOCHONDRIAL-RELATED"/>
    <property type="match status" value="1"/>
</dbReference>
<evidence type="ECO:0000256" key="8">
    <source>
        <dbReference type="ARBA" id="ARBA00023128"/>
    </source>
</evidence>
<dbReference type="PROSITE" id="PS51387">
    <property type="entry name" value="FAD_PCMH"/>
    <property type="match status" value="1"/>
</dbReference>
<comment type="cofactor">
    <cofactor evidence="1">
        <name>FAD</name>
        <dbReference type="ChEBI" id="CHEBI:57692"/>
    </cofactor>
</comment>
<dbReference type="InterPro" id="IPR016164">
    <property type="entry name" value="FAD-linked_Oxase-like_C"/>
</dbReference>
<feature type="domain" description="FAD-binding PCMH-type" evidence="11">
    <location>
        <begin position="166"/>
        <end position="345"/>
    </location>
</feature>
<evidence type="ECO:0000256" key="10">
    <source>
        <dbReference type="ARBA" id="ARBA00051436"/>
    </source>
</evidence>
<evidence type="ECO:0000256" key="1">
    <source>
        <dbReference type="ARBA" id="ARBA00001974"/>
    </source>
</evidence>
<dbReference type="SUPFAM" id="SSF56176">
    <property type="entry name" value="FAD-binding/transporter-associated domain-like"/>
    <property type="match status" value="1"/>
</dbReference>
<evidence type="ECO:0000256" key="4">
    <source>
        <dbReference type="ARBA" id="ARBA00022630"/>
    </source>
</evidence>
<gene>
    <name evidence="12" type="ORF">D9757_010324</name>
</gene>
<comment type="catalytic activity">
    <reaction evidence="10">
        <text>(R)-lactate + 2 Fe(III)-[cytochrome c] = 2 Fe(II)-[cytochrome c] + pyruvate + 2 H(+)</text>
        <dbReference type="Rhea" id="RHEA:13521"/>
        <dbReference type="Rhea" id="RHEA-COMP:10350"/>
        <dbReference type="Rhea" id="RHEA-COMP:14399"/>
        <dbReference type="ChEBI" id="CHEBI:15361"/>
        <dbReference type="ChEBI" id="CHEBI:15378"/>
        <dbReference type="ChEBI" id="CHEBI:16004"/>
        <dbReference type="ChEBI" id="CHEBI:29033"/>
        <dbReference type="ChEBI" id="CHEBI:29034"/>
        <dbReference type="EC" id="1.1.2.4"/>
    </reaction>
</comment>
<evidence type="ECO:0000259" key="11">
    <source>
        <dbReference type="PROSITE" id="PS51387"/>
    </source>
</evidence>
<evidence type="ECO:0000256" key="3">
    <source>
        <dbReference type="ARBA" id="ARBA00008000"/>
    </source>
</evidence>
<dbReference type="InterPro" id="IPR006094">
    <property type="entry name" value="Oxid_FAD_bind_N"/>
</dbReference>
<keyword evidence="8" id="KW-0496">Mitochondrion</keyword>
<dbReference type="InterPro" id="IPR004113">
    <property type="entry name" value="FAD-bd_oxidored_4_C"/>
</dbReference>
<evidence type="ECO:0000256" key="5">
    <source>
        <dbReference type="ARBA" id="ARBA00022827"/>
    </source>
</evidence>
<dbReference type="GO" id="GO:0005739">
    <property type="term" value="C:mitochondrion"/>
    <property type="evidence" value="ECO:0007669"/>
    <property type="project" value="UniProtKB-SubCell"/>
</dbReference>
<dbReference type="Proteomes" id="UP000518752">
    <property type="component" value="Unassembled WGS sequence"/>
</dbReference>
<dbReference type="SUPFAM" id="SSF55103">
    <property type="entry name" value="FAD-linked oxidases, C-terminal domain"/>
    <property type="match status" value="1"/>
</dbReference>
<dbReference type="GO" id="GO:1903457">
    <property type="term" value="P:lactate catabolic process"/>
    <property type="evidence" value="ECO:0007669"/>
    <property type="project" value="TreeGrafter"/>
</dbReference>
<dbReference type="EMBL" id="JAACJN010000140">
    <property type="protein sequence ID" value="KAF5367814.1"/>
    <property type="molecule type" value="Genomic_DNA"/>
</dbReference>
<keyword evidence="6" id="KW-0809">Transit peptide</keyword>
<dbReference type="GO" id="GO:0008720">
    <property type="term" value="F:D-lactate dehydrogenase (NAD+) activity"/>
    <property type="evidence" value="ECO:0007669"/>
    <property type="project" value="TreeGrafter"/>
</dbReference>
<dbReference type="GO" id="GO:0004458">
    <property type="term" value="F:D-lactate dehydrogenase (cytochrome) activity"/>
    <property type="evidence" value="ECO:0007669"/>
    <property type="project" value="UniProtKB-EC"/>
</dbReference>
<sequence length="596" mass="64830">MPDLGLHTANDHHIAIIKLACKGQDFLFPPSCQRKTYMSVLNRFPKTVFATRVRPTCLRPTGNPSTLRFSSSNTATPRSYFSIRALSLVSAVSIFSGFVGFYLANLKSGVKEGGGGGDQQTPQYATPLQCEQAIEELKNTFLDDEDTVSTNPDDLHTHGFSLNHHHPGSSHTVVVYPTSTEDVVKVMNISRKYRMPCVVYSGATSLEGHFSGFASGSICLDMSRMNRILEIHEADSDIVCQPGAVWTDINDTLRIPLFFPLDPAPTATIGGMLSTGCSGTNAVRYGTGKAEWFLNATVVLPSGEVIKTRRRARKSSAGFDTTKLFIGAEGTLGIVTEVTIRLTPVLETTVCMAHFPDVKTATEVVREAINRGVGIQCAELLDDTSMKILNSHGTAGGGWPEEDTLLFKFQGPSRESLQETGRIVKEIIAKHGGFGFKFAKNDEEARALWDTRKNGLYAAMAYAPGSRPWSTDVCVPVSKLPELVYETKKDLQSSGLKGLIAGHVGDGNFHAVILIKTNEELEIAKKLVSRMTHRAIALDGTCTGEHGVGIGKKEYLVEELGEGTVELMKTIKRAIDPLCLLNPGKLYPDEEPPAKH</sequence>
<dbReference type="InterPro" id="IPR016171">
    <property type="entry name" value="Vanillyl_alc_oxidase_C-sub2"/>
</dbReference>
<evidence type="ECO:0000313" key="13">
    <source>
        <dbReference type="Proteomes" id="UP000518752"/>
    </source>
</evidence>
<keyword evidence="5" id="KW-0274">FAD</keyword>
<evidence type="ECO:0000313" key="12">
    <source>
        <dbReference type="EMBL" id="KAF5367814.1"/>
    </source>
</evidence>
<keyword evidence="7" id="KW-0560">Oxidoreductase</keyword>
<dbReference type="EC" id="1.1.2.4" evidence="9"/>
<reference evidence="12 13" key="1">
    <citation type="journal article" date="2020" name="ISME J.">
        <title>Uncovering the hidden diversity of litter-decomposition mechanisms in mushroom-forming fungi.</title>
        <authorList>
            <person name="Floudas D."/>
            <person name="Bentzer J."/>
            <person name="Ahren D."/>
            <person name="Johansson T."/>
            <person name="Persson P."/>
            <person name="Tunlid A."/>
        </authorList>
    </citation>
    <scope>NUCLEOTIDE SEQUENCE [LARGE SCALE GENOMIC DNA]</scope>
    <source>
        <strain evidence="12 13">CBS 406.79</strain>
    </source>
</reference>
<dbReference type="Gene3D" id="1.10.45.10">
    <property type="entry name" value="Vanillyl-alcohol Oxidase, Chain A, domain 4"/>
    <property type="match status" value="1"/>
</dbReference>
<accession>A0A8H5GN41</accession>
<protein>
    <recommendedName>
        <fullName evidence="9">D-lactate dehydrogenase (cytochrome)</fullName>
        <ecNumber evidence="9">1.1.2.4</ecNumber>
    </recommendedName>
</protein>
<dbReference type="Gene3D" id="3.30.465.10">
    <property type="match status" value="1"/>
</dbReference>
<dbReference type="PANTHER" id="PTHR11748">
    <property type="entry name" value="D-LACTATE DEHYDROGENASE"/>
    <property type="match status" value="1"/>
</dbReference>
<evidence type="ECO:0000256" key="9">
    <source>
        <dbReference type="ARBA" id="ARBA00038897"/>
    </source>
</evidence>
<dbReference type="Pfam" id="PF01565">
    <property type="entry name" value="FAD_binding_4"/>
    <property type="match status" value="1"/>
</dbReference>
<dbReference type="FunFam" id="3.30.70.2740:FF:000001">
    <property type="entry name" value="D-lactate dehydrogenase mitochondrial"/>
    <property type="match status" value="1"/>
</dbReference>
<dbReference type="Pfam" id="PF02913">
    <property type="entry name" value="FAD-oxidase_C"/>
    <property type="match status" value="1"/>
</dbReference>
<dbReference type="InterPro" id="IPR016169">
    <property type="entry name" value="FAD-bd_PCMH_sub2"/>
</dbReference>
<keyword evidence="4" id="KW-0285">Flavoprotein</keyword>
<keyword evidence="13" id="KW-1185">Reference proteome</keyword>
<dbReference type="InterPro" id="IPR016166">
    <property type="entry name" value="FAD-bd_PCMH"/>
</dbReference>
<dbReference type="GO" id="GO:0071949">
    <property type="term" value="F:FAD binding"/>
    <property type="evidence" value="ECO:0007669"/>
    <property type="project" value="InterPro"/>
</dbReference>
<evidence type="ECO:0000256" key="2">
    <source>
        <dbReference type="ARBA" id="ARBA00004173"/>
    </source>
</evidence>
<evidence type="ECO:0000256" key="6">
    <source>
        <dbReference type="ARBA" id="ARBA00022946"/>
    </source>
</evidence>